<reference evidence="2 3" key="1">
    <citation type="journal article" date="2019" name="Nat. Microbiol.">
        <title>Mediterranean grassland soil C-N compound turnover is dependent on rainfall and depth, and is mediated by genomically divergent microorganisms.</title>
        <authorList>
            <person name="Diamond S."/>
            <person name="Andeer P.F."/>
            <person name="Li Z."/>
            <person name="Crits-Christoph A."/>
            <person name="Burstein D."/>
            <person name="Anantharaman K."/>
            <person name="Lane K.R."/>
            <person name="Thomas B.C."/>
            <person name="Pan C."/>
            <person name="Northen T.R."/>
            <person name="Banfield J.F."/>
        </authorList>
    </citation>
    <scope>NUCLEOTIDE SEQUENCE [LARGE SCALE GENOMIC DNA]</scope>
    <source>
        <strain evidence="2">WS_8</strain>
    </source>
</reference>
<gene>
    <name evidence="2" type="ORF">E6K78_08590</name>
</gene>
<dbReference type="EMBL" id="VBOY01000078">
    <property type="protein sequence ID" value="TMQ64890.1"/>
    <property type="molecule type" value="Genomic_DNA"/>
</dbReference>
<evidence type="ECO:0000313" key="2">
    <source>
        <dbReference type="EMBL" id="TMQ64890.1"/>
    </source>
</evidence>
<protein>
    <submittedName>
        <fullName evidence="2">Uncharacterized protein</fullName>
    </submittedName>
</protein>
<accession>A0A538TMN8</accession>
<dbReference type="AlphaFoldDB" id="A0A538TMN8"/>
<dbReference type="Proteomes" id="UP000316609">
    <property type="component" value="Unassembled WGS sequence"/>
</dbReference>
<organism evidence="2 3">
    <name type="scientific">Eiseniibacteriota bacterium</name>
    <dbReference type="NCBI Taxonomy" id="2212470"/>
    <lineage>
        <taxon>Bacteria</taxon>
        <taxon>Candidatus Eiseniibacteriota</taxon>
    </lineage>
</organism>
<feature type="region of interest" description="Disordered" evidence="1">
    <location>
        <begin position="6"/>
        <end position="36"/>
    </location>
</feature>
<evidence type="ECO:0000313" key="3">
    <source>
        <dbReference type="Proteomes" id="UP000316609"/>
    </source>
</evidence>
<name>A0A538TMN8_UNCEI</name>
<comment type="caution">
    <text evidence="2">The sequence shown here is derived from an EMBL/GenBank/DDBJ whole genome shotgun (WGS) entry which is preliminary data.</text>
</comment>
<proteinExistence type="predicted"/>
<evidence type="ECO:0000256" key="1">
    <source>
        <dbReference type="SAM" id="MobiDB-lite"/>
    </source>
</evidence>
<sequence>MLILAGAVGSPGERLASGSFPSRGRSLGRESRSSVGGIHRAQQGVFEILPRDPAPGIQQEGQMQKTLRVVTPWSIGCASGGPVGPTLGGV</sequence>